<evidence type="ECO:0000313" key="2">
    <source>
        <dbReference type="Proteomes" id="UP001338125"/>
    </source>
</evidence>
<sequence length="68" mass="7718">MVLTPVHARAVSLMQDAASAFLRLIWMRLDRYSVVITVDAEKEDKEMALVEDNCRSRLACPAKGYRCC</sequence>
<dbReference type="EMBL" id="JAVFKD010000012">
    <property type="protein sequence ID" value="KAK5992657.1"/>
    <property type="molecule type" value="Genomic_DNA"/>
</dbReference>
<reference evidence="1 2" key="1">
    <citation type="submission" date="2024-01" db="EMBL/GenBank/DDBJ databases">
        <title>Complete genome of Cladobotryum mycophilum ATHUM6906.</title>
        <authorList>
            <person name="Christinaki A.C."/>
            <person name="Myridakis A.I."/>
            <person name="Kouvelis V.N."/>
        </authorList>
    </citation>
    <scope>NUCLEOTIDE SEQUENCE [LARGE SCALE GENOMIC DNA]</scope>
    <source>
        <strain evidence="1 2">ATHUM6906</strain>
    </source>
</reference>
<evidence type="ECO:0000313" key="1">
    <source>
        <dbReference type="EMBL" id="KAK5992657.1"/>
    </source>
</evidence>
<protein>
    <submittedName>
        <fullName evidence="1">Uncharacterized protein</fullName>
    </submittedName>
</protein>
<dbReference type="Proteomes" id="UP001338125">
    <property type="component" value="Unassembled WGS sequence"/>
</dbReference>
<name>A0ABR0SL78_9HYPO</name>
<proteinExistence type="predicted"/>
<accession>A0ABR0SL78</accession>
<gene>
    <name evidence="1" type="ORF">PT974_06072</name>
</gene>
<keyword evidence="2" id="KW-1185">Reference proteome</keyword>
<organism evidence="1 2">
    <name type="scientific">Cladobotryum mycophilum</name>
    <dbReference type="NCBI Taxonomy" id="491253"/>
    <lineage>
        <taxon>Eukaryota</taxon>
        <taxon>Fungi</taxon>
        <taxon>Dikarya</taxon>
        <taxon>Ascomycota</taxon>
        <taxon>Pezizomycotina</taxon>
        <taxon>Sordariomycetes</taxon>
        <taxon>Hypocreomycetidae</taxon>
        <taxon>Hypocreales</taxon>
        <taxon>Hypocreaceae</taxon>
        <taxon>Cladobotryum</taxon>
    </lineage>
</organism>
<comment type="caution">
    <text evidence="1">The sequence shown here is derived from an EMBL/GenBank/DDBJ whole genome shotgun (WGS) entry which is preliminary data.</text>
</comment>